<reference evidence="3 4" key="1">
    <citation type="submission" date="2019-08" db="EMBL/GenBank/DDBJ databases">
        <title>The genome of the soybean aphid Biotype 1, its phylome, world population structure and adaptation to the North American continent.</title>
        <authorList>
            <person name="Giordano R."/>
            <person name="Donthu R.K."/>
            <person name="Hernandez A.G."/>
            <person name="Wright C.L."/>
            <person name="Zimin A.V."/>
        </authorList>
    </citation>
    <scope>NUCLEOTIDE SEQUENCE [LARGE SCALE GENOMIC DNA]</scope>
    <source>
        <tissue evidence="3">Whole aphids</tissue>
    </source>
</reference>
<evidence type="ECO:0000256" key="1">
    <source>
        <dbReference type="PROSITE-ProRule" id="PRU00325"/>
    </source>
</evidence>
<keyword evidence="1" id="KW-0862">Zinc</keyword>
<dbReference type="InterPro" id="IPR011604">
    <property type="entry name" value="PDDEXK-like_dom_sf"/>
</dbReference>
<dbReference type="InterPro" id="IPR007527">
    <property type="entry name" value="Znf_SWIM"/>
</dbReference>
<dbReference type="Proteomes" id="UP000475862">
    <property type="component" value="Unassembled WGS sequence"/>
</dbReference>
<accession>A0A6G0T5G7</accession>
<evidence type="ECO:0000313" key="4">
    <source>
        <dbReference type="Proteomes" id="UP000475862"/>
    </source>
</evidence>
<organism evidence="3 4">
    <name type="scientific">Aphis glycines</name>
    <name type="common">Soybean aphid</name>
    <dbReference type="NCBI Taxonomy" id="307491"/>
    <lineage>
        <taxon>Eukaryota</taxon>
        <taxon>Metazoa</taxon>
        <taxon>Ecdysozoa</taxon>
        <taxon>Arthropoda</taxon>
        <taxon>Hexapoda</taxon>
        <taxon>Insecta</taxon>
        <taxon>Pterygota</taxon>
        <taxon>Neoptera</taxon>
        <taxon>Paraneoptera</taxon>
        <taxon>Hemiptera</taxon>
        <taxon>Sternorrhyncha</taxon>
        <taxon>Aphidomorpha</taxon>
        <taxon>Aphidoidea</taxon>
        <taxon>Aphididae</taxon>
        <taxon>Aphidini</taxon>
        <taxon>Aphis</taxon>
        <taxon>Aphis</taxon>
    </lineage>
</organism>
<evidence type="ECO:0000259" key="2">
    <source>
        <dbReference type="PROSITE" id="PS50966"/>
    </source>
</evidence>
<dbReference type="OrthoDB" id="6622541at2759"/>
<keyword evidence="1" id="KW-0863">Zinc-finger</keyword>
<gene>
    <name evidence="3" type="ORF">AGLY_014065</name>
</gene>
<dbReference type="GO" id="GO:0006281">
    <property type="term" value="P:DNA repair"/>
    <property type="evidence" value="ECO:0007669"/>
    <property type="project" value="UniProtKB-ARBA"/>
</dbReference>
<name>A0A6G0T5G7_APHGL</name>
<dbReference type="EMBL" id="VYZN01000058">
    <property type="protein sequence ID" value="KAE9525839.1"/>
    <property type="molecule type" value="Genomic_DNA"/>
</dbReference>
<sequence length="462" mass="52521">MLFLDSLLIDTSTCLTSEETIRNKGFKCCFCNCFYRCGFQSVLCNFEFPNNKGQKLVESGHLFNVEEIKPKQTYVASRINGYYIRQTSVSSNPWQVILEIDSSRRVKHTSCDCSAGAGGKCKHICALIYYINNEQNTSKTDLPQQWGKPANELKYKKGKTIEELFPPKKQNTAIGVVEPVSHEDLISKHNILNIPSSLSKLLKEESLTTIERECKQILNNVIVQVEQSITHSLNKKSFSTIILKQNKQFKKDIFFLKFPFNFKENEFFINNIALSSETCLNIYNETMAQSLSDTWKACRHFHISASVKTHKIKTCRDWTSFGLNKLADTLIKEANLGKTGSINVKYSQETELVAFEKYQELNEVKVLKAGLVIHCKTPWVCASPDSLVLQNGEINKIIEIKCTISCKNKQLIENNVPNLKYLHIVKVLIRGKPLSAKTWSPGSSFERNPQSLVINVSLERPP</sequence>
<dbReference type="PANTHER" id="PTHR39953">
    <property type="entry name" value="RE54151P"/>
    <property type="match status" value="1"/>
</dbReference>
<dbReference type="Gene3D" id="3.90.320.10">
    <property type="match status" value="1"/>
</dbReference>
<dbReference type="GO" id="GO:0008270">
    <property type="term" value="F:zinc ion binding"/>
    <property type="evidence" value="ECO:0007669"/>
    <property type="project" value="UniProtKB-KW"/>
</dbReference>
<comment type="caution">
    <text evidence="3">The sequence shown here is derived from an EMBL/GenBank/DDBJ whole genome shotgun (WGS) entry which is preliminary data.</text>
</comment>
<dbReference type="InterPro" id="IPR011335">
    <property type="entry name" value="Restrct_endonuc-II-like"/>
</dbReference>
<dbReference type="PROSITE" id="PS50966">
    <property type="entry name" value="ZF_SWIM"/>
    <property type="match status" value="1"/>
</dbReference>
<keyword evidence="4" id="KW-1185">Reference proteome</keyword>
<protein>
    <recommendedName>
        <fullName evidence="2">SWIM-type domain-containing protein</fullName>
    </recommendedName>
</protein>
<dbReference type="AlphaFoldDB" id="A0A6G0T5G7"/>
<proteinExistence type="predicted"/>
<dbReference type="SUPFAM" id="SSF52980">
    <property type="entry name" value="Restriction endonuclease-like"/>
    <property type="match status" value="1"/>
</dbReference>
<dbReference type="InterPro" id="IPR019080">
    <property type="entry name" value="YqaJ_viral_recombinase"/>
</dbReference>
<dbReference type="Pfam" id="PF09588">
    <property type="entry name" value="YqaJ"/>
    <property type="match status" value="1"/>
</dbReference>
<evidence type="ECO:0000313" key="3">
    <source>
        <dbReference type="EMBL" id="KAE9525839.1"/>
    </source>
</evidence>
<keyword evidence="1" id="KW-0479">Metal-binding</keyword>
<dbReference type="PANTHER" id="PTHR39953:SF1">
    <property type="entry name" value="RE54151P"/>
    <property type="match status" value="1"/>
</dbReference>
<feature type="domain" description="SWIM-type" evidence="2">
    <location>
        <begin position="96"/>
        <end position="132"/>
    </location>
</feature>